<reference evidence="2 3" key="1">
    <citation type="journal article" date="2015" name="Genome Biol.">
        <title>Comparative genomics of Steinernema reveals deeply conserved gene regulatory networks.</title>
        <authorList>
            <person name="Dillman A.R."/>
            <person name="Macchietto M."/>
            <person name="Porter C.F."/>
            <person name="Rogers A."/>
            <person name="Williams B."/>
            <person name="Antoshechkin I."/>
            <person name="Lee M.M."/>
            <person name="Goodwin Z."/>
            <person name="Lu X."/>
            <person name="Lewis E.E."/>
            <person name="Goodrich-Blair H."/>
            <person name="Stock S.P."/>
            <person name="Adams B.J."/>
            <person name="Sternberg P.W."/>
            <person name="Mortazavi A."/>
        </authorList>
    </citation>
    <scope>NUCLEOTIDE SEQUENCE [LARGE SCALE GENOMIC DNA]</scope>
    <source>
        <strain evidence="2 3">ALL</strain>
    </source>
</reference>
<evidence type="ECO:0000313" key="2">
    <source>
        <dbReference type="EMBL" id="TKR83178.1"/>
    </source>
</evidence>
<keyword evidence="1" id="KW-0732">Signal</keyword>
<evidence type="ECO:0000256" key="1">
    <source>
        <dbReference type="SAM" id="SignalP"/>
    </source>
</evidence>
<sequence length="147" mass="16353">MYRRAIWLFSLILALYAEEAHGAAMIWPVKVGEKVVLDLGPMIKTWTRHLSRNNTDATEIIALCEGDAKPGSAKCAGWRDLVTNEVTPSKDYVNKDGQLVIVSYQDLDAGQYGSPDEPMRITTFDGGYSMLPRSQINVMTKTNEKAN</sequence>
<comment type="caution">
    <text evidence="2">The sequence shown here is derived from an EMBL/GenBank/DDBJ whole genome shotgun (WGS) entry which is preliminary data.</text>
</comment>
<keyword evidence="3" id="KW-1185">Reference proteome</keyword>
<gene>
    <name evidence="2" type="ORF">L596_016808</name>
</gene>
<organism evidence="2 3">
    <name type="scientific">Steinernema carpocapsae</name>
    <name type="common">Entomopathogenic nematode</name>
    <dbReference type="NCBI Taxonomy" id="34508"/>
    <lineage>
        <taxon>Eukaryota</taxon>
        <taxon>Metazoa</taxon>
        <taxon>Ecdysozoa</taxon>
        <taxon>Nematoda</taxon>
        <taxon>Chromadorea</taxon>
        <taxon>Rhabditida</taxon>
        <taxon>Tylenchina</taxon>
        <taxon>Panagrolaimomorpha</taxon>
        <taxon>Strongyloidoidea</taxon>
        <taxon>Steinernematidae</taxon>
        <taxon>Steinernema</taxon>
    </lineage>
</organism>
<feature type="chain" id="PRO_5020733786" evidence="1">
    <location>
        <begin position="23"/>
        <end position="147"/>
    </location>
</feature>
<dbReference type="AlphaFoldDB" id="A0A4U5NJ64"/>
<evidence type="ECO:0000313" key="3">
    <source>
        <dbReference type="Proteomes" id="UP000298663"/>
    </source>
</evidence>
<dbReference type="EMBL" id="AZBU02000004">
    <property type="protein sequence ID" value="TKR83178.1"/>
    <property type="molecule type" value="Genomic_DNA"/>
</dbReference>
<dbReference type="PANTHER" id="PTHR35182">
    <property type="entry name" value="PROTEIN CBG13762"/>
    <property type="match status" value="1"/>
</dbReference>
<proteinExistence type="predicted"/>
<dbReference type="Proteomes" id="UP000298663">
    <property type="component" value="Unassembled WGS sequence"/>
</dbReference>
<accession>A0A4U5NJ64</accession>
<protein>
    <submittedName>
        <fullName evidence="2">Uncharacterized protein</fullName>
    </submittedName>
</protein>
<reference evidence="2 3" key="2">
    <citation type="journal article" date="2019" name="G3 (Bethesda)">
        <title>Hybrid Assembly of the Genome of the Entomopathogenic Nematode Steinernema carpocapsae Identifies the X-Chromosome.</title>
        <authorList>
            <person name="Serra L."/>
            <person name="Macchietto M."/>
            <person name="Macias-Munoz A."/>
            <person name="McGill C.J."/>
            <person name="Rodriguez I.M."/>
            <person name="Rodriguez B."/>
            <person name="Murad R."/>
            <person name="Mortazavi A."/>
        </authorList>
    </citation>
    <scope>NUCLEOTIDE SEQUENCE [LARGE SCALE GENOMIC DNA]</scope>
    <source>
        <strain evidence="2 3">ALL</strain>
    </source>
</reference>
<dbReference type="OrthoDB" id="5842861at2759"/>
<feature type="signal peptide" evidence="1">
    <location>
        <begin position="1"/>
        <end position="22"/>
    </location>
</feature>
<dbReference type="PANTHER" id="PTHR35182:SF9">
    <property type="entry name" value="TRANSTHYRETIN-RELATED FAMILY DOMAIN"/>
    <property type="match status" value="1"/>
</dbReference>
<name>A0A4U5NJ64_STECR</name>